<organism evidence="2 3">
    <name type="scientific">Pseudoalteromonas rubra</name>
    <dbReference type="NCBI Taxonomy" id="43658"/>
    <lineage>
        <taxon>Bacteria</taxon>
        <taxon>Pseudomonadati</taxon>
        <taxon>Pseudomonadota</taxon>
        <taxon>Gammaproteobacteria</taxon>
        <taxon>Alteromonadales</taxon>
        <taxon>Pseudoalteromonadaceae</taxon>
        <taxon>Pseudoalteromonas</taxon>
    </lineage>
</organism>
<dbReference type="AlphaFoldDB" id="A0A5S3UZX4"/>
<dbReference type="Pfam" id="PF01553">
    <property type="entry name" value="Acyltransferase"/>
    <property type="match status" value="1"/>
</dbReference>
<dbReference type="Proteomes" id="UP000305729">
    <property type="component" value="Chromosome 1"/>
</dbReference>
<evidence type="ECO:0000313" key="3">
    <source>
        <dbReference type="Proteomes" id="UP000305729"/>
    </source>
</evidence>
<protein>
    <submittedName>
        <fullName evidence="2">Acyltransferase</fullName>
    </submittedName>
</protein>
<reference evidence="2 3" key="1">
    <citation type="submission" date="2019-10" db="EMBL/GenBank/DDBJ databases">
        <title>Pseudoalteromonas rubra S4059.</title>
        <authorList>
            <person name="Paulsen S."/>
            <person name="Wang X."/>
        </authorList>
    </citation>
    <scope>NUCLEOTIDE SEQUENCE [LARGE SCALE GENOMIC DNA]</scope>
    <source>
        <strain evidence="2 3">S4059</strain>
    </source>
</reference>
<dbReference type="STRING" id="43658.AT705_11155"/>
<proteinExistence type="predicted"/>
<dbReference type="GO" id="GO:0016746">
    <property type="term" value="F:acyltransferase activity"/>
    <property type="evidence" value="ECO:0007669"/>
    <property type="project" value="UniProtKB-KW"/>
</dbReference>
<feature type="domain" description="Phospholipid/glycerol acyltransferase" evidence="1">
    <location>
        <begin position="83"/>
        <end position="225"/>
    </location>
</feature>
<evidence type="ECO:0000313" key="2">
    <source>
        <dbReference type="EMBL" id="QPB84876.1"/>
    </source>
</evidence>
<keyword evidence="2" id="KW-0012">Acyltransferase</keyword>
<dbReference type="SMART" id="SM00563">
    <property type="entry name" value="PlsC"/>
    <property type="match status" value="1"/>
</dbReference>
<sequence>MSLIRQVLGLLLYAINTLVWFIPIFLMGVIKLLPIAPLQKVASRIAKGCASLWVAGNNLNQSVISPYRLNVLMPETMKAKDWYLVIANHQSWVDILILQRVLHRKIPFLNFFLKKELLYVPVLGLAWWALDFPFMKRTSKSQLKKNPKLRGKDVETTRKACEKFKTMPVSIVNFVEGTRFTEQKHAQQRSPFQHLLKPKAGGIAFVMQAMGEQINQVVNVTIHYPQGIPSFMDFVAGRVGEVNVQVELMPVSADLIGDYSNDSEFRVRFQSELNRLWGQKDQELVDLVARHGSHQVSAEHHEKSQQS</sequence>
<dbReference type="CDD" id="cd07990">
    <property type="entry name" value="LPLAT_LCLAT1-like"/>
    <property type="match status" value="1"/>
</dbReference>
<dbReference type="PANTHER" id="PTHR10983">
    <property type="entry name" value="1-ACYLGLYCEROL-3-PHOSPHATE ACYLTRANSFERASE-RELATED"/>
    <property type="match status" value="1"/>
</dbReference>
<gene>
    <name evidence="2" type="ORF">CWC22_018540</name>
</gene>
<name>A0A5S3UZX4_9GAMM</name>
<dbReference type="InterPro" id="IPR002123">
    <property type="entry name" value="Plipid/glycerol_acylTrfase"/>
</dbReference>
<dbReference type="EMBL" id="CP045429">
    <property type="protein sequence ID" value="QPB84876.1"/>
    <property type="molecule type" value="Genomic_DNA"/>
</dbReference>
<keyword evidence="2" id="KW-0808">Transferase</keyword>
<dbReference type="PANTHER" id="PTHR10983:SF16">
    <property type="entry name" value="LYSOCARDIOLIPIN ACYLTRANSFERASE 1"/>
    <property type="match status" value="1"/>
</dbReference>
<accession>A0A5S3UZX4</accession>
<dbReference type="SUPFAM" id="SSF69593">
    <property type="entry name" value="Glycerol-3-phosphate (1)-acyltransferase"/>
    <property type="match status" value="1"/>
</dbReference>
<dbReference type="NCBIfam" id="NF010621">
    <property type="entry name" value="PRK14014.1"/>
    <property type="match status" value="1"/>
</dbReference>
<dbReference type="RefSeq" id="WP_138537710.1">
    <property type="nucleotide sequence ID" value="NZ_CP045429.1"/>
</dbReference>
<evidence type="ECO:0000259" key="1">
    <source>
        <dbReference type="SMART" id="SM00563"/>
    </source>
</evidence>